<organism evidence="2 3">
    <name type="scientific">Mycolicibacterium fortuitum</name>
    <name type="common">Mycobacterium fortuitum</name>
    <dbReference type="NCBI Taxonomy" id="1766"/>
    <lineage>
        <taxon>Bacteria</taxon>
        <taxon>Bacillati</taxon>
        <taxon>Actinomycetota</taxon>
        <taxon>Actinomycetes</taxon>
        <taxon>Mycobacteriales</taxon>
        <taxon>Mycobacteriaceae</taxon>
        <taxon>Mycolicibacterium</taxon>
    </lineage>
</organism>
<sequence>MAKPTWATLSRIDEASPISTSGPFPAHPGDPGAESGGAPPADGKFSRWGGPALVAEFWPEGVAE</sequence>
<feature type="region of interest" description="Disordered" evidence="1">
    <location>
        <begin position="1"/>
        <end position="48"/>
    </location>
</feature>
<name>A0A378UYQ3_MYCFO</name>
<reference evidence="2 3" key="1">
    <citation type="submission" date="2018-06" db="EMBL/GenBank/DDBJ databases">
        <authorList>
            <consortium name="Pathogen Informatics"/>
            <person name="Doyle S."/>
        </authorList>
    </citation>
    <scope>NUCLEOTIDE SEQUENCE [LARGE SCALE GENOMIC DNA]</scope>
    <source>
        <strain evidence="2 3">NCTC1542</strain>
    </source>
</reference>
<dbReference type="Proteomes" id="UP000255389">
    <property type="component" value="Unassembled WGS sequence"/>
</dbReference>
<dbReference type="EMBL" id="UGQY01000003">
    <property type="protein sequence ID" value="STZ89140.1"/>
    <property type="molecule type" value="Genomic_DNA"/>
</dbReference>
<dbReference type="AlphaFoldDB" id="A0A378UYQ3"/>
<protein>
    <submittedName>
        <fullName evidence="2">Uncharacterized protein</fullName>
    </submittedName>
</protein>
<evidence type="ECO:0000256" key="1">
    <source>
        <dbReference type="SAM" id="MobiDB-lite"/>
    </source>
</evidence>
<gene>
    <name evidence="2" type="ORF">NCTC1542_03928</name>
</gene>
<accession>A0A378UYQ3</accession>
<evidence type="ECO:0000313" key="3">
    <source>
        <dbReference type="Proteomes" id="UP000255389"/>
    </source>
</evidence>
<evidence type="ECO:0000313" key="2">
    <source>
        <dbReference type="EMBL" id="STZ89140.1"/>
    </source>
</evidence>
<proteinExistence type="predicted"/>